<sequence length="221" mass="23395">MDYADARKRMVDGQLRPNKVTDPRLLAAMGVIPRERFLPEGPLRARAYVDEDVRLPGPGGRALTEPMVLARLIQAAVLRRGDRALLLPAGTGYAAAVMAHMGARVIGLESDETLVRLARAALAEVAAAEEARILLAPIAQGHAAGAPYDVILIEGEVAEVPHALVEQLAEGGRLVTVLAREGGIGRAVLGRRIGGAFSVTPVFDCAITPVREFSPAPAFVF</sequence>
<dbReference type="SUPFAM" id="SSF53335">
    <property type="entry name" value="S-adenosyl-L-methionine-dependent methyltransferases"/>
    <property type="match status" value="1"/>
</dbReference>
<keyword evidence="5" id="KW-1185">Reference proteome</keyword>
<evidence type="ECO:0000313" key="5">
    <source>
        <dbReference type="Proteomes" id="UP000597507"/>
    </source>
</evidence>
<organism evidence="4 5">
    <name type="scientific">Caldovatus sediminis</name>
    <dbReference type="NCBI Taxonomy" id="2041189"/>
    <lineage>
        <taxon>Bacteria</taxon>
        <taxon>Pseudomonadati</taxon>
        <taxon>Pseudomonadota</taxon>
        <taxon>Alphaproteobacteria</taxon>
        <taxon>Acetobacterales</taxon>
        <taxon>Roseomonadaceae</taxon>
        <taxon>Caldovatus</taxon>
    </lineage>
</organism>
<dbReference type="RefSeq" id="WP_188904065.1">
    <property type="nucleotide sequence ID" value="NZ_BMKS01000024.1"/>
</dbReference>
<protein>
    <recommendedName>
        <fullName evidence="2">Protein-L-isoaspartate O-methyltransferase</fullName>
    </recommendedName>
    <alternativeName>
        <fullName evidence="3">Protein L-isoaspartyl methyltransferase</fullName>
    </alternativeName>
</protein>
<dbReference type="Proteomes" id="UP000597507">
    <property type="component" value="Unassembled WGS sequence"/>
</dbReference>
<gene>
    <name evidence="4" type="ORF">GCM10010964_43120</name>
</gene>
<comment type="similarity">
    <text evidence="1">Belongs to the methyltransferase superfamily. L-isoaspartyl/D-aspartyl protein methyltransferase family.</text>
</comment>
<comment type="caution">
    <text evidence="4">The sequence shown here is derived from an EMBL/GenBank/DDBJ whole genome shotgun (WGS) entry which is preliminary data.</text>
</comment>
<proteinExistence type="inferred from homology"/>
<dbReference type="PANTHER" id="PTHR11579">
    <property type="entry name" value="PROTEIN-L-ISOASPARTATE O-METHYLTRANSFERASE"/>
    <property type="match status" value="1"/>
</dbReference>
<dbReference type="Gene3D" id="3.40.50.150">
    <property type="entry name" value="Vaccinia Virus protein VP39"/>
    <property type="match status" value="1"/>
</dbReference>
<dbReference type="EMBL" id="BMKS01000024">
    <property type="protein sequence ID" value="GGG51229.1"/>
    <property type="molecule type" value="Genomic_DNA"/>
</dbReference>
<dbReference type="InterPro" id="IPR029063">
    <property type="entry name" value="SAM-dependent_MTases_sf"/>
</dbReference>
<evidence type="ECO:0000256" key="1">
    <source>
        <dbReference type="ARBA" id="ARBA00005369"/>
    </source>
</evidence>
<evidence type="ECO:0000256" key="2">
    <source>
        <dbReference type="ARBA" id="ARBA00013346"/>
    </source>
</evidence>
<dbReference type="InterPro" id="IPR000682">
    <property type="entry name" value="PCMT"/>
</dbReference>
<evidence type="ECO:0000313" key="4">
    <source>
        <dbReference type="EMBL" id="GGG51229.1"/>
    </source>
</evidence>
<accession>A0A8J3EF67</accession>
<dbReference type="Pfam" id="PF01135">
    <property type="entry name" value="PCMT"/>
    <property type="match status" value="1"/>
</dbReference>
<name>A0A8J3EF67_9PROT</name>
<reference evidence="4 5" key="1">
    <citation type="journal article" date="2014" name="Int. J. Syst. Evol. Microbiol.">
        <title>Complete genome sequence of Corynebacterium casei LMG S-19264T (=DSM 44701T), isolated from a smear-ripened cheese.</title>
        <authorList>
            <consortium name="US DOE Joint Genome Institute (JGI-PGF)"/>
            <person name="Walter F."/>
            <person name="Albersmeier A."/>
            <person name="Kalinowski J."/>
            <person name="Ruckert C."/>
        </authorList>
    </citation>
    <scope>NUCLEOTIDE SEQUENCE [LARGE SCALE GENOMIC DNA]</scope>
    <source>
        <strain evidence="4 5">CGMCC 1.16330</strain>
    </source>
</reference>
<dbReference type="PANTHER" id="PTHR11579:SF18">
    <property type="entry name" value="PROTEIN-L-ISOASPARTATE O-METHYLTRANSFERASE"/>
    <property type="match status" value="1"/>
</dbReference>
<evidence type="ECO:0000256" key="3">
    <source>
        <dbReference type="ARBA" id="ARBA00030757"/>
    </source>
</evidence>
<dbReference type="AlphaFoldDB" id="A0A8J3EF67"/>
<dbReference type="GO" id="GO:0004719">
    <property type="term" value="F:protein-L-isoaspartate (D-aspartate) O-methyltransferase activity"/>
    <property type="evidence" value="ECO:0007669"/>
    <property type="project" value="InterPro"/>
</dbReference>
<dbReference type="GO" id="GO:0005737">
    <property type="term" value="C:cytoplasm"/>
    <property type="evidence" value="ECO:0007669"/>
    <property type="project" value="TreeGrafter"/>
</dbReference>